<sequence>MSQFVLFCALLVAVGGDPPVTHHHRIMGCSNSVGKRRISQAEFLCCSGDATRNPESSAVSSPPSPSCRTRRLGFLCGSLRPSSSRVRRHVSRSISPLSTRTHLRAQGKESLSNEGTGGSKDEDERLFQSMVNGTTEKLVKNLNGSEVFLLRQTEDKDLGRRHFGFVRWLEESAIISFVNRISESCGAVVPRVVPWRVRGVRGGLFHAFRDPQSVDNRTELPVAIDPISVDISNFQSRAFAVSRVYLEIHNLTVNPRAISRFRRRALLETWKQFGNGTGLWPVEDGPITDKSLLEEEIFGGPFNVNLAAFVTPSDIQRSPWFRIKVQQLLIRMLDKTGLNEYVTANVTGLTIEENRFVARADIYDVGAFKRSTEVSFRVNDTHSKGDQDVFRVIDLKPGGLKFEKTDISVGIGRHTKADLHYTNNGLLVLAKLKLAVPNPRLLRGDGRNFEFDIAYLYSAFLRKRINGVFSAGPRAPDEIVGDDFDERSLTKVKAGGG</sequence>
<organism evidence="3">
    <name type="scientific">Chromera velia CCMP2878</name>
    <dbReference type="NCBI Taxonomy" id="1169474"/>
    <lineage>
        <taxon>Eukaryota</taxon>
        <taxon>Sar</taxon>
        <taxon>Alveolata</taxon>
        <taxon>Colpodellida</taxon>
        <taxon>Chromeraceae</taxon>
        <taxon>Chromera</taxon>
    </lineage>
</organism>
<gene>
    <name evidence="3" type="ORF">Cvel_6620</name>
</gene>
<evidence type="ECO:0000313" key="3">
    <source>
        <dbReference type="EMBL" id="CEM42698.1"/>
    </source>
</evidence>
<evidence type="ECO:0000256" key="2">
    <source>
        <dbReference type="SAM" id="SignalP"/>
    </source>
</evidence>
<protein>
    <submittedName>
        <fullName evidence="3">Uncharacterized protein</fullName>
    </submittedName>
</protein>
<dbReference type="EMBL" id="CDMZ01002514">
    <property type="protein sequence ID" value="CEM42698.1"/>
    <property type="molecule type" value="Genomic_DNA"/>
</dbReference>
<reference evidence="3" key="1">
    <citation type="submission" date="2014-11" db="EMBL/GenBank/DDBJ databases">
        <authorList>
            <person name="Otto D Thomas"/>
            <person name="Naeem Raeece"/>
        </authorList>
    </citation>
    <scope>NUCLEOTIDE SEQUENCE</scope>
</reference>
<keyword evidence="2" id="KW-0732">Signal</keyword>
<feature type="signal peptide" evidence="2">
    <location>
        <begin position="1"/>
        <end position="16"/>
    </location>
</feature>
<accession>A0A0G4HFF8</accession>
<name>A0A0G4HFF8_9ALVE</name>
<feature type="chain" id="PRO_5005191339" evidence="2">
    <location>
        <begin position="17"/>
        <end position="497"/>
    </location>
</feature>
<evidence type="ECO:0000256" key="1">
    <source>
        <dbReference type="SAM" id="MobiDB-lite"/>
    </source>
</evidence>
<dbReference type="VEuPathDB" id="CryptoDB:Cvel_6620"/>
<proteinExistence type="predicted"/>
<feature type="region of interest" description="Disordered" evidence="1">
    <location>
        <begin position="86"/>
        <end position="122"/>
    </location>
</feature>
<dbReference type="AlphaFoldDB" id="A0A0G4HFF8"/>